<evidence type="ECO:0000259" key="7">
    <source>
        <dbReference type="PROSITE" id="PS50046"/>
    </source>
</evidence>
<dbReference type="Gene3D" id="3.30.450.40">
    <property type="match status" value="1"/>
</dbReference>
<dbReference type="GO" id="GO:0009881">
    <property type="term" value="F:photoreceptor activity"/>
    <property type="evidence" value="ECO:0007669"/>
    <property type="project" value="UniProtKB-KW"/>
</dbReference>
<accession>A0A6A2WHT8</accession>
<comment type="similarity">
    <text evidence="1">Belongs to the phytochrome family.</text>
</comment>
<feature type="domain" description="Phytochrome chromophore attachment site" evidence="7">
    <location>
        <begin position="1"/>
        <end position="74"/>
    </location>
</feature>
<organism evidence="9 10">
    <name type="scientific">Hibiscus syriacus</name>
    <name type="common">Rose of Sharon</name>
    <dbReference type="NCBI Taxonomy" id="106335"/>
    <lineage>
        <taxon>Eukaryota</taxon>
        <taxon>Viridiplantae</taxon>
        <taxon>Streptophyta</taxon>
        <taxon>Embryophyta</taxon>
        <taxon>Tracheophyta</taxon>
        <taxon>Spermatophyta</taxon>
        <taxon>Magnoliopsida</taxon>
        <taxon>eudicotyledons</taxon>
        <taxon>Gunneridae</taxon>
        <taxon>Pentapetalae</taxon>
        <taxon>rosids</taxon>
        <taxon>malvids</taxon>
        <taxon>Malvales</taxon>
        <taxon>Malvaceae</taxon>
        <taxon>Malvoideae</taxon>
        <taxon>Hibiscus</taxon>
    </lineage>
</organism>
<dbReference type="Proteomes" id="UP000436088">
    <property type="component" value="Unassembled WGS sequence"/>
</dbReference>
<evidence type="ECO:0000313" key="10">
    <source>
        <dbReference type="Proteomes" id="UP000436088"/>
    </source>
</evidence>
<reference evidence="9" key="1">
    <citation type="submission" date="2019-09" db="EMBL/GenBank/DDBJ databases">
        <title>Draft genome information of white flower Hibiscus syriacus.</title>
        <authorList>
            <person name="Kim Y.-M."/>
        </authorList>
    </citation>
    <scope>NUCLEOTIDE SEQUENCE [LARGE SCALE GENOMIC DNA]</scope>
    <source>
        <strain evidence="9">YM2019G1</strain>
    </source>
</reference>
<dbReference type="Pfam" id="PF00989">
    <property type="entry name" value="PAS"/>
    <property type="match status" value="1"/>
</dbReference>
<proteinExistence type="inferred from homology"/>
<comment type="caution">
    <text evidence="9">The sequence shown here is derived from an EMBL/GenBank/DDBJ whole genome shotgun (WGS) entry which is preliminary data.</text>
</comment>
<dbReference type="InterPro" id="IPR013767">
    <property type="entry name" value="PAS_fold"/>
</dbReference>
<evidence type="ECO:0000256" key="2">
    <source>
        <dbReference type="ARBA" id="ARBA00022543"/>
    </source>
</evidence>
<evidence type="ECO:0000256" key="4">
    <source>
        <dbReference type="ARBA" id="ARBA00022991"/>
    </source>
</evidence>
<keyword evidence="4" id="KW-0157">Chromophore</keyword>
<evidence type="ECO:0000256" key="1">
    <source>
        <dbReference type="ARBA" id="ARBA00008235"/>
    </source>
</evidence>
<evidence type="ECO:0000313" key="9">
    <source>
        <dbReference type="EMBL" id="KAE8658762.1"/>
    </source>
</evidence>
<feature type="region of interest" description="Disordered" evidence="6">
    <location>
        <begin position="480"/>
        <end position="505"/>
    </location>
</feature>
<dbReference type="SMART" id="SM00091">
    <property type="entry name" value="PAS"/>
    <property type="match status" value="1"/>
</dbReference>
<sequence length="590" mass="66243">MVYKFHEDEHGEVLAESKRLDLEPYICLRYPATDIPQASRFLFKQNRVRMIVDCNATLVLAVQDDGLMQPLCLVFEKHVLRTQTLLCEMLLRDFPTGIITQSPNIMDLVKFDGAALYYQDSTGLSTDSLSDAGYLGAAVLGDTFYGMAFAYITKSDLMFWFRDVEARNSKAVVHAQLGEVELQGVDELTSITREMMRLIETAIASMFVVDVEGCINGWNAKIAELTGLLVEEAMRKSLVHDLVYKESQETVDMLLNLALHGEEEKSVGIKLKNFGLEGHKNAIYIWSSTLAPMETHVAWSGTLPWKPQRVASSGNHKKIVGALDCKQKGQYGRSGCRSLFLPADFESGVTAITDSTEMTKDQKQLLEASTACEKQLLKIISDIDLESIEDGSMELEKGKFYLGSIINSVVSQVLADFLLNMVRYAPSDEGWVEDHVHPTLKQNSDGLTKVHTEFRFVCPSEGLPPELVRDMFYSSRWTTKEGLGPRPSRRRCFQRATSQPSPDGPISAADACCLTELSRRASRPTRHSYWDQALGRLELRFGDILGYFGHRQRWSAVVDDAGARLPADGLPLCFREKAEFLLEREDEMEK</sequence>
<evidence type="ECO:0000256" key="3">
    <source>
        <dbReference type="ARBA" id="ARBA00022606"/>
    </source>
</evidence>
<keyword evidence="10" id="KW-1185">Reference proteome</keyword>
<dbReference type="PROSITE" id="PS50046">
    <property type="entry name" value="PHYTOCHROME_2"/>
    <property type="match status" value="1"/>
</dbReference>
<dbReference type="InterPro" id="IPR000014">
    <property type="entry name" value="PAS"/>
</dbReference>
<keyword evidence="5" id="KW-0675">Receptor</keyword>
<dbReference type="CDD" id="cd00130">
    <property type="entry name" value="PAS"/>
    <property type="match status" value="1"/>
</dbReference>
<dbReference type="InterPro" id="IPR029016">
    <property type="entry name" value="GAF-like_dom_sf"/>
</dbReference>
<dbReference type="InterPro" id="IPR035965">
    <property type="entry name" value="PAS-like_dom_sf"/>
</dbReference>
<dbReference type="GO" id="GO:0006355">
    <property type="term" value="P:regulation of DNA-templated transcription"/>
    <property type="evidence" value="ECO:0007669"/>
    <property type="project" value="InterPro"/>
</dbReference>
<dbReference type="InterPro" id="IPR016132">
    <property type="entry name" value="Phyto_chromo_attachment"/>
</dbReference>
<gene>
    <name evidence="9" type="ORF">F3Y22_tig00116970pilonHSYRG00222</name>
</gene>
<dbReference type="EMBL" id="VEPZ02001743">
    <property type="protein sequence ID" value="KAE8658762.1"/>
    <property type="molecule type" value="Genomic_DNA"/>
</dbReference>
<dbReference type="Gene3D" id="3.30.450.20">
    <property type="entry name" value="PAS domain"/>
    <property type="match status" value="1"/>
</dbReference>
<dbReference type="PROSITE" id="PS50112">
    <property type="entry name" value="PAS"/>
    <property type="match status" value="1"/>
</dbReference>
<dbReference type="SUPFAM" id="SSF55785">
    <property type="entry name" value="PYP-like sensor domain (PAS domain)"/>
    <property type="match status" value="1"/>
</dbReference>
<name>A0A6A2WHT8_HIBSY</name>
<feature type="domain" description="PAS" evidence="8">
    <location>
        <begin position="191"/>
        <end position="262"/>
    </location>
</feature>
<evidence type="ECO:0000256" key="5">
    <source>
        <dbReference type="ARBA" id="ARBA00023170"/>
    </source>
</evidence>
<dbReference type="SUPFAM" id="SSF55781">
    <property type="entry name" value="GAF domain-like"/>
    <property type="match status" value="2"/>
</dbReference>
<evidence type="ECO:0000256" key="6">
    <source>
        <dbReference type="SAM" id="MobiDB-lite"/>
    </source>
</evidence>
<protein>
    <submittedName>
        <fullName evidence="9">Phytochrome B</fullName>
    </submittedName>
</protein>
<dbReference type="NCBIfam" id="TIGR00229">
    <property type="entry name" value="sensory_box"/>
    <property type="match status" value="1"/>
</dbReference>
<evidence type="ECO:0000259" key="8">
    <source>
        <dbReference type="PROSITE" id="PS50112"/>
    </source>
</evidence>
<keyword evidence="2" id="KW-0600">Photoreceptor protein</keyword>
<keyword evidence="3" id="KW-0716">Sensory transduction</keyword>
<dbReference type="AlphaFoldDB" id="A0A6A2WHT8"/>